<dbReference type="Proteomes" id="UP001415857">
    <property type="component" value="Unassembled WGS sequence"/>
</dbReference>
<organism evidence="1 2">
    <name type="scientific">Liquidambar formosana</name>
    <name type="common">Formosan gum</name>
    <dbReference type="NCBI Taxonomy" id="63359"/>
    <lineage>
        <taxon>Eukaryota</taxon>
        <taxon>Viridiplantae</taxon>
        <taxon>Streptophyta</taxon>
        <taxon>Embryophyta</taxon>
        <taxon>Tracheophyta</taxon>
        <taxon>Spermatophyta</taxon>
        <taxon>Magnoliopsida</taxon>
        <taxon>eudicotyledons</taxon>
        <taxon>Gunneridae</taxon>
        <taxon>Pentapetalae</taxon>
        <taxon>Saxifragales</taxon>
        <taxon>Altingiaceae</taxon>
        <taxon>Liquidambar</taxon>
    </lineage>
</organism>
<gene>
    <name evidence="1" type="ORF">L1049_027884</name>
</gene>
<reference evidence="1 2" key="1">
    <citation type="journal article" date="2024" name="Plant J.">
        <title>Genome sequences and population genomics reveal climatic adaptation and genomic divergence between two closely related sweetgum species.</title>
        <authorList>
            <person name="Xu W.Q."/>
            <person name="Ren C.Q."/>
            <person name="Zhang X.Y."/>
            <person name="Comes H.P."/>
            <person name="Liu X.H."/>
            <person name="Li Y.G."/>
            <person name="Kettle C.J."/>
            <person name="Jalonen R."/>
            <person name="Gaisberger H."/>
            <person name="Ma Y.Z."/>
            <person name="Qiu Y.X."/>
        </authorList>
    </citation>
    <scope>NUCLEOTIDE SEQUENCE [LARGE SCALE GENOMIC DNA]</scope>
    <source>
        <strain evidence="1">Hangzhou</strain>
    </source>
</reference>
<comment type="caution">
    <text evidence="1">The sequence shown here is derived from an EMBL/GenBank/DDBJ whole genome shotgun (WGS) entry which is preliminary data.</text>
</comment>
<name>A0AAP0WSU5_LIQFO</name>
<evidence type="ECO:0000313" key="2">
    <source>
        <dbReference type="Proteomes" id="UP001415857"/>
    </source>
</evidence>
<keyword evidence="2" id="KW-1185">Reference proteome</keyword>
<accession>A0AAP0WSU5</accession>
<dbReference type="AlphaFoldDB" id="A0AAP0WSU5"/>
<protein>
    <submittedName>
        <fullName evidence="1">Uncharacterized protein</fullName>
    </submittedName>
</protein>
<evidence type="ECO:0000313" key="1">
    <source>
        <dbReference type="EMBL" id="KAK9278319.1"/>
    </source>
</evidence>
<dbReference type="EMBL" id="JBBPBK010000009">
    <property type="protein sequence ID" value="KAK9278319.1"/>
    <property type="molecule type" value="Genomic_DNA"/>
</dbReference>
<proteinExistence type="predicted"/>
<sequence>MSMKLIPDGIKYLHFWTVALEPSNIHSQFSTAPNLLPPFILSPCYFIRLSVLASLLQLLNESYHIIIFSGLLLIKVQLENNFVDLKECFSENSTNTNCVKDFEKLNIKNNIILLFLIYTFFLL</sequence>